<dbReference type="SMART" id="SM00925">
    <property type="entry name" value="MltA"/>
    <property type="match status" value="1"/>
</dbReference>
<dbReference type="RefSeq" id="WP_005029060.1">
    <property type="nucleotide sequence ID" value="NZ_KE150238.1"/>
</dbReference>
<comment type="catalytic activity">
    <reaction evidence="1">
        <text>Exolytic cleavage of the (1-&gt;4)-beta-glycosidic linkage between N-acetylmuramic acid (MurNAc) and N-acetylglucosamine (GlcNAc) residues in peptidoglycan, from either the reducing or the non-reducing ends of the peptidoglycan chains, with concomitant formation of a 1,6-anhydrobond in the MurNAc residue.</text>
        <dbReference type="EC" id="4.2.2.n1"/>
    </reaction>
</comment>
<dbReference type="InterPro" id="IPR026044">
    <property type="entry name" value="MltA"/>
</dbReference>
<dbReference type="SUPFAM" id="SSF50685">
    <property type="entry name" value="Barwin-like endoglucanases"/>
    <property type="match status" value="1"/>
</dbReference>
<feature type="chain" id="PRO_5003203071" description="peptidoglycan lytic exotransglycosylase" evidence="6">
    <location>
        <begin position="22"/>
        <end position="387"/>
    </location>
</feature>
<dbReference type="GO" id="GO:0071555">
    <property type="term" value="P:cell wall organization"/>
    <property type="evidence" value="ECO:0007669"/>
    <property type="project" value="UniProtKB-KW"/>
</dbReference>
<dbReference type="PANTHER" id="PTHR30124:SF0">
    <property type="entry name" value="MEMBRANE-BOUND LYTIC MUREIN TRANSGLYCOSYLASE A"/>
    <property type="match status" value="1"/>
</dbReference>
<evidence type="ECO:0000256" key="2">
    <source>
        <dbReference type="ARBA" id="ARBA00012587"/>
    </source>
</evidence>
<proteinExistence type="predicted"/>
<dbReference type="CDD" id="cd14485">
    <property type="entry name" value="mltA_like_LT_A"/>
    <property type="match status" value="1"/>
</dbReference>
<dbReference type="GO" id="GO:0008933">
    <property type="term" value="F:peptidoglycan lytic transglycosylase activity"/>
    <property type="evidence" value="ECO:0007669"/>
    <property type="project" value="TreeGrafter"/>
</dbReference>
<evidence type="ECO:0000313" key="8">
    <source>
        <dbReference type="EMBL" id="EFV43360.1"/>
    </source>
</evidence>
<dbReference type="Gene3D" id="2.40.240.50">
    <property type="entry name" value="Barwin-like endoglucanases"/>
    <property type="match status" value="1"/>
</dbReference>
<dbReference type="InterPro" id="IPR010611">
    <property type="entry name" value="3D_dom"/>
</dbReference>
<keyword evidence="9" id="KW-1185">Reference proteome</keyword>
<dbReference type="PIRSF" id="PIRSF019422">
    <property type="entry name" value="MltA"/>
    <property type="match status" value="1"/>
</dbReference>
<dbReference type="EMBL" id="ADCP02000001">
    <property type="protein sequence ID" value="EFV43360.1"/>
    <property type="molecule type" value="Genomic_DNA"/>
</dbReference>
<feature type="signal peptide" evidence="6">
    <location>
        <begin position="1"/>
        <end position="21"/>
    </location>
</feature>
<dbReference type="HOGENOM" id="CLU_037751_1_1_7"/>
<evidence type="ECO:0000256" key="1">
    <source>
        <dbReference type="ARBA" id="ARBA00001420"/>
    </source>
</evidence>
<dbReference type="CDD" id="cd14668">
    <property type="entry name" value="mlta_B"/>
    <property type="match status" value="1"/>
</dbReference>
<feature type="domain" description="Lytic transglycosylase MltA" evidence="7">
    <location>
        <begin position="152"/>
        <end position="287"/>
    </location>
</feature>
<accession>E5Y9G8</accession>
<protein>
    <recommendedName>
        <fullName evidence="2">peptidoglycan lytic exotransglycosylase</fullName>
        <ecNumber evidence="2">4.2.2.n1</ecNumber>
    </recommendedName>
    <alternativeName>
        <fullName evidence="5">Murein hydrolase A</fullName>
    </alternativeName>
</protein>
<dbReference type="InterPro" id="IPR036908">
    <property type="entry name" value="RlpA-like_sf"/>
</dbReference>
<dbReference type="Gene3D" id="2.40.40.10">
    <property type="entry name" value="RlpA-like domain"/>
    <property type="match status" value="1"/>
</dbReference>
<evidence type="ECO:0000259" key="7">
    <source>
        <dbReference type="SMART" id="SM00925"/>
    </source>
</evidence>
<dbReference type="GO" id="GO:0004553">
    <property type="term" value="F:hydrolase activity, hydrolyzing O-glycosyl compounds"/>
    <property type="evidence" value="ECO:0007669"/>
    <property type="project" value="InterPro"/>
</dbReference>
<dbReference type="GeneID" id="78084728"/>
<dbReference type="GO" id="GO:0009253">
    <property type="term" value="P:peptidoglycan catabolic process"/>
    <property type="evidence" value="ECO:0007669"/>
    <property type="project" value="TreeGrafter"/>
</dbReference>
<dbReference type="GO" id="GO:0019867">
    <property type="term" value="C:outer membrane"/>
    <property type="evidence" value="ECO:0007669"/>
    <property type="project" value="InterPro"/>
</dbReference>
<keyword evidence="6" id="KW-0732">Signal</keyword>
<name>E5Y9G8_BILW3</name>
<comment type="caution">
    <text evidence="8">The sequence shown here is derived from an EMBL/GenBank/DDBJ whole genome shotgun (WGS) entry which is preliminary data.</text>
</comment>
<dbReference type="InterPro" id="IPR005300">
    <property type="entry name" value="MltA_B"/>
</dbReference>
<evidence type="ECO:0000256" key="6">
    <source>
        <dbReference type="SAM" id="SignalP"/>
    </source>
</evidence>
<dbReference type="GO" id="GO:0009254">
    <property type="term" value="P:peptidoglycan turnover"/>
    <property type="evidence" value="ECO:0007669"/>
    <property type="project" value="InterPro"/>
</dbReference>
<organism evidence="8 9">
    <name type="scientific">Bilophila wadsworthia (strain 3_1_6)</name>
    <dbReference type="NCBI Taxonomy" id="563192"/>
    <lineage>
        <taxon>Bacteria</taxon>
        <taxon>Pseudomonadati</taxon>
        <taxon>Thermodesulfobacteriota</taxon>
        <taxon>Desulfovibrionia</taxon>
        <taxon>Desulfovibrionales</taxon>
        <taxon>Desulfovibrionaceae</taxon>
        <taxon>Bilophila</taxon>
    </lineage>
</organism>
<keyword evidence="3" id="KW-0456">Lyase</keyword>
<sequence>MSRRFSLFGACLLCLLLSACGGKSTRPDVVQPDVPEAVRVTPLETPGVFPVSEAEAQRLSRGLAPARQGMRSWKDMRFAVEQSLAYVRAKPSSRVAVNYPALQVTYGEMEKGLERLLRLLPFLDKAPEVLASDFRWVRIGPDFGFTGYYEPEIPASHVRKGRFQYPIYKSPPDLRKKRPYHTRHAIDCKGALKGRGLELAWVEDPVDIFMLQIQGSGRLRFEDGSVRPVLYDGQNGHKYVALGRVMVDRGLLKREEVSMFSIREWLAAHPDQVTDLLDTNPSYVFFKLGKPGTSGSKGSMGRRITPWVSVATDQSVLPNGLLTLMNVTLPDEGGEHSVPFNALTLPQDTGGAIKRNRVDLFCGNGETATHTASYLDNRGAVFLLLPR</sequence>
<dbReference type="EC" id="4.2.2.n1" evidence="2"/>
<gene>
    <name evidence="8" type="ORF">HMPREF0179_02883</name>
</gene>
<dbReference type="Proteomes" id="UP000006034">
    <property type="component" value="Unassembled WGS sequence"/>
</dbReference>
<dbReference type="STRING" id="563192.HMPREF0179_02883"/>
<dbReference type="eggNOG" id="COG2821">
    <property type="taxonomic scope" value="Bacteria"/>
</dbReference>
<dbReference type="AlphaFoldDB" id="E5Y9G8"/>
<evidence type="ECO:0000313" key="9">
    <source>
        <dbReference type="Proteomes" id="UP000006034"/>
    </source>
</evidence>
<dbReference type="Pfam" id="PF03562">
    <property type="entry name" value="MltA"/>
    <property type="match status" value="1"/>
</dbReference>
<dbReference type="PANTHER" id="PTHR30124">
    <property type="entry name" value="MEMBRANE-BOUND LYTIC MUREIN TRANSGLYCOSYLASE A"/>
    <property type="match status" value="1"/>
</dbReference>
<dbReference type="PROSITE" id="PS51257">
    <property type="entry name" value="PROKAR_LIPOPROTEIN"/>
    <property type="match status" value="1"/>
</dbReference>
<dbReference type="OrthoDB" id="9783686at2"/>
<evidence type="ECO:0000256" key="4">
    <source>
        <dbReference type="ARBA" id="ARBA00023316"/>
    </source>
</evidence>
<dbReference type="Pfam" id="PF06725">
    <property type="entry name" value="3D"/>
    <property type="match status" value="1"/>
</dbReference>
<evidence type="ECO:0000256" key="5">
    <source>
        <dbReference type="ARBA" id="ARBA00030918"/>
    </source>
</evidence>
<keyword evidence="4" id="KW-0961">Cell wall biogenesis/degradation</keyword>
<reference evidence="8 9" key="2">
    <citation type="submission" date="2013-04" db="EMBL/GenBank/DDBJ databases">
        <title>The Genome Sequence of Bilophila wadsworthia 3_1_6.</title>
        <authorList>
            <consortium name="The Broad Institute Genomics Platform"/>
            <person name="Earl A."/>
            <person name="Ward D."/>
            <person name="Feldgarden M."/>
            <person name="Gevers D."/>
            <person name="Sibley C."/>
            <person name="Strauss J."/>
            <person name="Allen-Vercoe E."/>
            <person name="Walker B."/>
            <person name="Young S."/>
            <person name="Zeng Q."/>
            <person name="Gargeya S."/>
            <person name="Fitzgerald M."/>
            <person name="Haas B."/>
            <person name="Abouelleil A."/>
            <person name="Allen A.W."/>
            <person name="Alvarado L."/>
            <person name="Arachchi H.M."/>
            <person name="Berlin A.M."/>
            <person name="Chapman S.B."/>
            <person name="Gainer-Dewar J."/>
            <person name="Goldberg J."/>
            <person name="Griggs A."/>
            <person name="Gujja S."/>
            <person name="Hansen M."/>
            <person name="Howarth C."/>
            <person name="Imamovic A."/>
            <person name="Ireland A."/>
            <person name="Larimer J."/>
            <person name="McCowan C."/>
            <person name="Murphy C."/>
            <person name="Pearson M."/>
            <person name="Poon T.W."/>
            <person name="Priest M."/>
            <person name="Roberts A."/>
            <person name="Saif S."/>
            <person name="Shea T."/>
            <person name="Sisk P."/>
            <person name="Sykes S."/>
            <person name="Wortman J."/>
            <person name="Nusbaum C."/>
            <person name="Birren B."/>
        </authorList>
    </citation>
    <scope>NUCLEOTIDE SEQUENCE [LARGE SCALE GENOMIC DNA]</scope>
    <source>
        <strain evidence="8 9">3_1_6</strain>
    </source>
</reference>
<evidence type="ECO:0000256" key="3">
    <source>
        <dbReference type="ARBA" id="ARBA00023239"/>
    </source>
</evidence>
<reference evidence="8 9" key="1">
    <citation type="submission" date="2010-10" db="EMBL/GenBank/DDBJ databases">
        <authorList>
            <consortium name="The Broad Institute Genome Sequencing Platform"/>
            <person name="Ward D."/>
            <person name="Earl A."/>
            <person name="Feldgarden M."/>
            <person name="Young S.K."/>
            <person name="Gargeya S."/>
            <person name="Zeng Q."/>
            <person name="Alvarado L."/>
            <person name="Berlin A."/>
            <person name="Bochicchio J."/>
            <person name="Chapman S.B."/>
            <person name="Chen Z."/>
            <person name="Freedman E."/>
            <person name="Gellesch M."/>
            <person name="Goldberg J."/>
            <person name="Griggs A."/>
            <person name="Gujja S."/>
            <person name="Heilman E."/>
            <person name="Heiman D."/>
            <person name="Howarth C."/>
            <person name="Mehta T."/>
            <person name="Neiman D."/>
            <person name="Pearson M."/>
            <person name="Roberts A."/>
            <person name="Saif S."/>
            <person name="Shea T."/>
            <person name="Shenoy N."/>
            <person name="Sisk P."/>
            <person name="Stolte C."/>
            <person name="Sykes S."/>
            <person name="White J."/>
            <person name="Yandava C."/>
            <person name="Allen-Vercoe E."/>
            <person name="Sibley C."/>
            <person name="Ambrose C.E."/>
            <person name="Strauss J."/>
            <person name="Daigneault M."/>
            <person name="Haas B."/>
            <person name="Nusbaum C."/>
            <person name="Birren B."/>
        </authorList>
    </citation>
    <scope>NUCLEOTIDE SEQUENCE [LARGE SCALE GENOMIC DNA]</scope>
    <source>
        <strain evidence="8 9">3_1_6</strain>
    </source>
</reference>